<dbReference type="EMBL" id="BMWV01000001">
    <property type="protein sequence ID" value="GGY26335.1"/>
    <property type="molecule type" value="Genomic_DNA"/>
</dbReference>
<keyword evidence="1" id="KW-0560">Oxidoreductase</keyword>
<dbReference type="Gene3D" id="3.50.50.60">
    <property type="entry name" value="FAD/NAD(P)-binding domain"/>
    <property type="match status" value="1"/>
</dbReference>
<dbReference type="Proteomes" id="UP000292307">
    <property type="component" value="Chromosome"/>
</dbReference>
<dbReference type="GO" id="GO:0016491">
    <property type="term" value="F:oxidoreductase activity"/>
    <property type="evidence" value="ECO:0007669"/>
    <property type="project" value="UniProtKB-KW"/>
</dbReference>
<organism evidence="3 6">
    <name type="scientific">Pseudoduganella albidiflava</name>
    <dbReference type="NCBI Taxonomy" id="321983"/>
    <lineage>
        <taxon>Bacteria</taxon>
        <taxon>Pseudomonadati</taxon>
        <taxon>Pseudomonadota</taxon>
        <taxon>Betaproteobacteria</taxon>
        <taxon>Burkholderiales</taxon>
        <taxon>Oxalobacteraceae</taxon>
        <taxon>Telluria group</taxon>
        <taxon>Pseudoduganella</taxon>
    </lineage>
</organism>
<proteinExistence type="predicted"/>
<evidence type="ECO:0000313" key="4">
    <source>
        <dbReference type="EMBL" id="QBI04326.1"/>
    </source>
</evidence>
<dbReference type="AlphaFoldDB" id="A0A411X5N2"/>
<evidence type="ECO:0000256" key="1">
    <source>
        <dbReference type="ARBA" id="ARBA00023002"/>
    </source>
</evidence>
<dbReference type="RefSeq" id="WP_131148390.1">
    <property type="nucleotide sequence ID" value="NZ_BMWV01000001.1"/>
</dbReference>
<reference evidence="4 5" key="2">
    <citation type="submission" date="2019-02" db="EMBL/GenBank/DDBJ databases">
        <title>Draft Genome Sequences of Six Type Strains of the Genus Massilia.</title>
        <authorList>
            <person name="Miess H."/>
            <person name="Frediansyhah A."/>
            <person name="Gross H."/>
        </authorList>
    </citation>
    <scope>NUCLEOTIDE SEQUENCE [LARGE SCALE GENOMIC DNA]</scope>
    <source>
        <strain evidence="4 5">DSM 17472</strain>
    </source>
</reference>
<sequence>MERRSFLRWTAALGAGGAAAAAGIAAYGRWREIKPALHYPGRAEGHLVRDRQALPAPSEVIEADVAVLGSGIAGLTAAWKLRREGIEDVLMVDGPEPFGNAAGGAYGALAYPTGAHYLPIPPQECLHVRHLLYDLGIITRDPYGPKPHYDEKLILHAPHERLLYGGKWHEGITPRAGVPQAELAEHARFNAEMEKLHGMRGADRRKIFTLPAAHASNDPAWRRLDTITFKTWLEQNNYRAPTLLWYLDYCCRDDYGTGVDRVSAWAGLHYFCARGGEAANAEGGAWLTWPGGLQPLAEKLAERTGAQRRAGTVASVKAVDGRAEALCFVLENGKPRTYLVRARKAICAMPLFVASHVVDDIASHGFDPARHMPAYAPWLVTNFLLERFPEELPEAPLSWDNVVHGTQGLGYVVSTHQDIRQTPPAQTVFTSYVALADRDPREARKWMQSAAPEELLALATVDLRAAYGDAFDGCVQRADITLRAHAMAAPLPGFLSNPGVQALRDASGPVLFAHSDLSGFSVFEEASWWGWQAARAALS</sequence>
<reference evidence="3" key="1">
    <citation type="journal article" date="2014" name="Int. J. Syst. Evol. Microbiol.">
        <title>Complete genome sequence of Corynebacterium casei LMG S-19264T (=DSM 44701T), isolated from a smear-ripened cheese.</title>
        <authorList>
            <consortium name="US DOE Joint Genome Institute (JGI-PGF)"/>
            <person name="Walter F."/>
            <person name="Albersmeier A."/>
            <person name="Kalinowski J."/>
            <person name="Ruckert C."/>
        </authorList>
    </citation>
    <scope>NUCLEOTIDE SEQUENCE</scope>
    <source>
        <strain evidence="3">KCTC 12343</strain>
    </source>
</reference>
<name>A0A411X5N2_9BURK</name>
<dbReference type="Proteomes" id="UP000628442">
    <property type="component" value="Unassembled WGS sequence"/>
</dbReference>
<gene>
    <name evidence="4" type="ORF">EYF70_28550</name>
    <name evidence="3" type="ORF">GCM10007387_05390</name>
</gene>
<protein>
    <submittedName>
        <fullName evidence="3">Amino oxidase</fullName>
    </submittedName>
    <submittedName>
        <fullName evidence="4">FAD-binding protein</fullName>
    </submittedName>
</protein>
<accession>A0A411X5N2</accession>
<dbReference type="SUPFAM" id="SSF51905">
    <property type="entry name" value="FAD/NAD(P)-binding domain"/>
    <property type="match status" value="1"/>
</dbReference>
<dbReference type="InterPro" id="IPR036188">
    <property type="entry name" value="FAD/NAD-bd_sf"/>
</dbReference>
<dbReference type="EMBL" id="CP036401">
    <property type="protein sequence ID" value="QBI04326.1"/>
    <property type="molecule type" value="Genomic_DNA"/>
</dbReference>
<evidence type="ECO:0000313" key="6">
    <source>
        <dbReference type="Proteomes" id="UP000628442"/>
    </source>
</evidence>
<dbReference type="InterPro" id="IPR006076">
    <property type="entry name" value="FAD-dep_OxRdtase"/>
</dbReference>
<evidence type="ECO:0000313" key="3">
    <source>
        <dbReference type="EMBL" id="GGY26335.1"/>
    </source>
</evidence>
<evidence type="ECO:0000259" key="2">
    <source>
        <dbReference type="Pfam" id="PF01266"/>
    </source>
</evidence>
<reference evidence="3" key="3">
    <citation type="submission" date="2022-12" db="EMBL/GenBank/DDBJ databases">
        <authorList>
            <person name="Sun Q."/>
            <person name="Kim S."/>
        </authorList>
    </citation>
    <scope>NUCLEOTIDE SEQUENCE</scope>
    <source>
        <strain evidence="3">KCTC 12343</strain>
    </source>
</reference>
<keyword evidence="5" id="KW-1185">Reference proteome</keyword>
<evidence type="ECO:0000313" key="5">
    <source>
        <dbReference type="Proteomes" id="UP000292307"/>
    </source>
</evidence>
<dbReference type="Pfam" id="PF01266">
    <property type="entry name" value="DAO"/>
    <property type="match status" value="1"/>
</dbReference>
<feature type="domain" description="FAD dependent oxidoreductase" evidence="2">
    <location>
        <begin position="64"/>
        <end position="226"/>
    </location>
</feature>
<dbReference type="OrthoDB" id="127573at2"/>